<dbReference type="AlphaFoldDB" id="A0AAD4GD57"/>
<evidence type="ECO:0000313" key="1">
    <source>
        <dbReference type="EMBL" id="KAF8436348.1"/>
    </source>
</evidence>
<protein>
    <submittedName>
        <fullName evidence="1">Uncharacterized protein</fullName>
    </submittedName>
</protein>
<sequence length="387" mass="43578">MSESLPFSIYGDPISMDPTMANMDWQAFESANTQAGNHQHQPEVLLGFEENNPAIANVHDFIDNSQELGFATQENNPYPSVGYLDLVEEYPASLSMAILPQTGPGLLSEAFYINLVVVLRVALLPDWRFPNEANPMTHGYANSDHSLTIEYLQAMSQDWSCPINQAISSFDISEPAKAAIWSEVERLHVQYQTVPLANLSPAIADAICTIFMDAFDFQSWITSKQLKAELQLKVYPQFLSELLATTFCDITGDEEVAGGPFAHPTDVRRRAKLVLKRVLRSTQQDAEESSRDSYHLFLDKQSRDIVEWWELSDPNVIVNYSEVQPLLDKACDIVIHLRKFMRDHIFANRDTSHCIIPYEKKSSKALPKCFGSRASALCKPIDLSWVG</sequence>
<comment type="caution">
    <text evidence="1">The sequence shown here is derived from an EMBL/GenBank/DDBJ whole genome shotgun (WGS) entry which is preliminary data.</text>
</comment>
<organism evidence="1 2">
    <name type="scientific">Boletus edulis BED1</name>
    <dbReference type="NCBI Taxonomy" id="1328754"/>
    <lineage>
        <taxon>Eukaryota</taxon>
        <taxon>Fungi</taxon>
        <taxon>Dikarya</taxon>
        <taxon>Basidiomycota</taxon>
        <taxon>Agaricomycotina</taxon>
        <taxon>Agaricomycetes</taxon>
        <taxon>Agaricomycetidae</taxon>
        <taxon>Boletales</taxon>
        <taxon>Boletineae</taxon>
        <taxon>Boletaceae</taxon>
        <taxon>Boletoideae</taxon>
        <taxon>Boletus</taxon>
    </lineage>
</organism>
<keyword evidence="2" id="KW-1185">Reference proteome</keyword>
<dbReference type="Proteomes" id="UP001194468">
    <property type="component" value="Unassembled WGS sequence"/>
</dbReference>
<reference evidence="1" key="1">
    <citation type="submission" date="2019-10" db="EMBL/GenBank/DDBJ databases">
        <authorList>
            <consortium name="DOE Joint Genome Institute"/>
            <person name="Kuo A."/>
            <person name="Miyauchi S."/>
            <person name="Kiss E."/>
            <person name="Drula E."/>
            <person name="Kohler A."/>
            <person name="Sanchez-Garcia M."/>
            <person name="Andreopoulos B."/>
            <person name="Barry K.W."/>
            <person name="Bonito G."/>
            <person name="Buee M."/>
            <person name="Carver A."/>
            <person name="Chen C."/>
            <person name="Cichocki N."/>
            <person name="Clum A."/>
            <person name="Culley D."/>
            <person name="Crous P.W."/>
            <person name="Fauchery L."/>
            <person name="Girlanda M."/>
            <person name="Hayes R."/>
            <person name="Keri Z."/>
            <person name="LaButti K."/>
            <person name="Lipzen A."/>
            <person name="Lombard V."/>
            <person name="Magnuson J."/>
            <person name="Maillard F."/>
            <person name="Morin E."/>
            <person name="Murat C."/>
            <person name="Nolan M."/>
            <person name="Ohm R."/>
            <person name="Pangilinan J."/>
            <person name="Pereira M."/>
            <person name="Perotto S."/>
            <person name="Peter M."/>
            <person name="Riley R."/>
            <person name="Sitrit Y."/>
            <person name="Stielow B."/>
            <person name="Szollosi G."/>
            <person name="Zifcakova L."/>
            <person name="Stursova M."/>
            <person name="Spatafora J.W."/>
            <person name="Tedersoo L."/>
            <person name="Vaario L.-M."/>
            <person name="Yamada A."/>
            <person name="Yan M."/>
            <person name="Wang P."/>
            <person name="Xu J."/>
            <person name="Bruns T."/>
            <person name="Baldrian P."/>
            <person name="Vilgalys R."/>
            <person name="Henrissat B."/>
            <person name="Grigoriev I.V."/>
            <person name="Hibbett D."/>
            <person name="Nagy L.G."/>
            <person name="Martin F.M."/>
        </authorList>
    </citation>
    <scope>NUCLEOTIDE SEQUENCE</scope>
    <source>
        <strain evidence="1">BED1</strain>
    </source>
</reference>
<accession>A0AAD4GD57</accession>
<proteinExistence type="predicted"/>
<dbReference type="EMBL" id="WHUW01000022">
    <property type="protein sequence ID" value="KAF8436348.1"/>
    <property type="molecule type" value="Genomic_DNA"/>
</dbReference>
<evidence type="ECO:0000313" key="2">
    <source>
        <dbReference type="Proteomes" id="UP001194468"/>
    </source>
</evidence>
<name>A0AAD4GD57_BOLED</name>
<reference evidence="1" key="2">
    <citation type="journal article" date="2020" name="Nat. Commun.">
        <title>Large-scale genome sequencing of mycorrhizal fungi provides insights into the early evolution of symbiotic traits.</title>
        <authorList>
            <person name="Miyauchi S."/>
            <person name="Kiss E."/>
            <person name="Kuo A."/>
            <person name="Drula E."/>
            <person name="Kohler A."/>
            <person name="Sanchez-Garcia M."/>
            <person name="Morin E."/>
            <person name="Andreopoulos B."/>
            <person name="Barry K.W."/>
            <person name="Bonito G."/>
            <person name="Buee M."/>
            <person name="Carver A."/>
            <person name="Chen C."/>
            <person name="Cichocki N."/>
            <person name="Clum A."/>
            <person name="Culley D."/>
            <person name="Crous P.W."/>
            <person name="Fauchery L."/>
            <person name="Girlanda M."/>
            <person name="Hayes R.D."/>
            <person name="Keri Z."/>
            <person name="LaButti K."/>
            <person name="Lipzen A."/>
            <person name="Lombard V."/>
            <person name="Magnuson J."/>
            <person name="Maillard F."/>
            <person name="Murat C."/>
            <person name="Nolan M."/>
            <person name="Ohm R.A."/>
            <person name="Pangilinan J."/>
            <person name="Pereira M.F."/>
            <person name="Perotto S."/>
            <person name="Peter M."/>
            <person name="Pfister S."/>
            <person name="Riley R."/>
            <person name="Sitrit Y."/>
            <person name="Stielow J.B."/>
            <person name="Szollosi G."/>
            <person name="Zifcakova L."/>
            <person name="Stursova M."/>
            <person name="Spatafora J.W."/>
            <person name="Tedersoo L."/>
            <person name="Vaario L.M."/>
            <person name="Yamada A."/>
            <person name="Yan M."/>
            <person name="Wang P."/>
            <person name="Xu J."/>
            <person name="Bruns T."/>
            <person name="Baldrian P."/>
            <person name="Vilgalys R."/>
            <person name="Dunand C."/>
            <person name="Henrissat B."/>
            <person name="Grigoriev I.V."/>
            <person name="Hibbett D."/>
            <person name="Nagy L.G."/>
            <person name="Martin F.M."/>
        </authorList>
    </citation>
    <scope>NUCLEOTIDE SEQUENCE</scope>
    <source>
        <strain evidence="1">BED1</strain>
    </source>
</reference>
<gene>
    <name evidence="1" type="ORF">L210DRAFT_3505913</name>
</gene>